<dbReference type="EMBL" id="HF936136">
    <property type="protein sequence ID" value="CCX15144.1"/>
    <property type="molecule type" value="Genomic_DNA"/>
</dbReference>
<dbReference type="Proteomes" id="UP000018144">
    <property type="component" value="Unassembled WGS sequence"/>
</dbReference>
<name>U4L8Q1_PYROM</name>
<sequence length="171" mass="19212">MPIRKDSIKKLLKQQITADVLYDGEVLDTHLAHNEKIQQDIQYTREIRQRRKQRQKLKNKMEREGKDIQGDTTMHDTTGFASVAAASPAVNPVINAISTALSGMSTADRATNEATDAAEDRQGDLVVIVDKRAGRKAEKEKTRRLEMEARRVVRLPIGLKRPREAQGRGKG</sequence>
<protein>
    <submittedName>
        <fullName evidence="1">Uncharacterized protein</fullName>
    </submittedName>
</protein>
<evidence type="ECO:0000313" key="1">
    <source>
        <dbReference type="EMBL" id="CCX15144.1"/>
    </source>
</evidence>
<evidence type="ECO:0000313" key="2">
    <source>
        <dbReference type="Proteomes" id="UP000018144"/>
    </source>
</evidence>
<proteinExistence type="predicted"/>
<reference evidence="1 2" key="1">
    <citation type="journal article" date="2013" name="PLoS Genet.">
        <title>The genome and development-dependent transcriptomes of Pyronema confluens: a window into fungal evolution.</title>
        <authorList>
            <person name="Traeger S."/>
            <person name="Altegoer F."/>
            <person name="Freitag M."/>
            <person name="Gabaldon T."/>
            <person name="Kempken F."/>
            <person name="Kumar A."/>
            <person name="Marcet-Houben M."/>
            <person name="Poggeler S."/>
            <person name="Stajich J.E."/>
            <person name="Nowrousian M."/>
        </authorList>
    </citation>
    <scope>NUCLEOTIDE SEQUENCE [LARGE SCALE GENOMIC DNA]</scope>
    <source>
        <strain evidence="2">CBS 100304</strain>
        <tissue evidence="1">Vegetative mycelium</tissue>
    </source>
</reference>
<organism evidence="1 2">
    <name type="scientific">Pyronema omphalodes (strain CBS 100304)</name>
    <name type="common">Pyronema confluens</name>
    <dbReference type="NCBI Taxonomy" id="1076935"/>
    <lineage>
        <taxon>Eukaryota</taxon>
        <taxon>Fungi</taxon>
        <taxon>Dikarya</taxon>
        <taxon>Ascomycota</taxon>
        <taxon>Pezizomycotina</taxon>
        <taxon>Pezizomycetes</taxon>
        <taxon>Pezizales</taxon>
        <taxon>Pyronemataceae</taxon>
        <taxon>Pyronema</taxon>
    </lineage>
</organism>
<gene>
    <name evidence="1" type="ORF">PCON_01419</name>
</gene>
<dbReference type="AlphaFoldDB" id="U4L8Q1"/>
<accession>U4L8Q1</accession>
<keyword evidence="2" id="KW-1185">Reference proteome</keyword>